<sequence>MFRSVAYLFTISVFSLLPLSGCESSRSERDSLFTEAIAPVTDGDRIEASKQRLEHFILHSYSRRLFPSFAVGVFDRRGFLYTYYINADANKSYSTGSVTKLLTATLFQMQLERKRLQPHEAIDRHFPEFQELRWNNEPVTLQNLITHTGGFPDLRFYKKPDFRKMESIDLKVPMPIYPPGRHYRYSNHGYIMLGHILEKTCGDSIENCMKREIFDPLGMTESKGPKTGAGGFVTTLHDLMLFGRLYLNGGTVDGKRLLSKASIEQMVHPGFHIPKSDHNYFTGRGWRVKTDEKGVVTMFHIGGANYTSAWLQLFPRYGVGICYLGNPPEYSDPLMNYLSGVQYLLGDVAGAYANSPQPVYAWKADPTKPELSAQFPGVYIDPQTSETLVVYTEQRAETQHIMVRGSWAYEVFPETHHVFNGGRDFLTHQFVVDPATGKVVALANGFGYYEKQATGENNVSKAD</sequence>
<dbReference type="GO" id="GO:0016787">
    <property type="term" value="F:hydrolase activity"/>
    <property type="evidence" value="ECO:0007669"/>
    <property type="project" value="UniProtKB-KW"/>
</dbReference>
<dbReference type="PANTHER" id="PTHR43283:SF11">
    <property type="entry name" value="BETA-LACTAMASE-RELATED DOMAIN-CONTAINING PROTEIN"/>
    <property type="match status" value="1"/>
</dbReference>
<dbReference type="Pfam" id="PF00144">
    <property type="entry name" value="Beta-lactamase"/>
    <property type="match status" value="1"/>
</dbReference>
<keyword evidence="1 3" id="KW-0378">Hydrolase</keyword>
<gene>
    <name evidence="3" type="ORF">F9K24_06400</name>
</gene>
<evidence type="ECO:0000256" key="1">
    <source>
        <dbReference type="ARBA" id="ARBA00022801"/>
    </source>
</evidence>
<dbReference type="EMBL" id="WBUI01000005">
    <property type="protein sequence ID" value="KAB2933476.1"/>
    <property type="molecule type" value="Genomic_DNA"/>
</dbReference>
<dbReference type="Gene3D" id="3.40.710.10">
    <property type="entry name" value="DD-peptidase/beta-lactamase superfamily"/>
    <property type="match status" value="1"/>
</dbReference>
<dbReference type="Proteomes" id="UP000460298">
    <property type="component" value="Unassembled WGS sequence"/>
</dbReference>
<protein>
    <submittedName>
        <fullName evidence="3">Serine hydrolase</fullName>
    </submittedName>
</protein>
<feature type="domain" description="Beta-lactamase-related" evidence="2">
    <location>
        <begin position="66"/>
        <end position="326"/>
    </location>
</feature>
<dbReference type="PANTHER" id="PTHR43283">
    <property type="entry name" value="BETA-LACTAMASE-RELATED"/>
    <property type="match status" value="1"/>
</dbReference>
<evidence type="ECO:0000259" key="2">
    <source>
        <dbReference type="Pfam" id="PF00144"/>
    </source>
</evidence>
<evidence type="ECO:0000313" key="3">
    <source>
        <dbReference type="EMBL" id="KAB2933476.1"/>
    </source>
</evidence>
<dbReference type="InterPro" id="IPR012338">
    <property type="entry name" value="Beta-lactam/transpept-like"/>
</dbReference>
<accession>A0A833M2E0</accession>
<reference evidence="3 4" key="1">
    <citation type="submission" date="2019-10" db="EMBL/GenBank/DDBJ databases">
        <title>Extracellular Electron Transfer in a Candidatus Methanoperedens spp. Enrichment Culture.</title>
        <authorList>
            <person name="Berger S."/>
            <person name="Rangel Shaw D."/>
            <person name="Berben T."/>
            <person name="In 'T Zandt M."/>
            <person name="Frank J."/>
            <person name="Reimann J."/>
            <person name="Jetten M.S.M."/>
            <person name="Welte C.U."/>
        </authorList>
    </citation>
    <scope>NUCLEOTIDE SEQUENCE [LARGE SCALE GENOMIC DNA]</scope>
    <source>
        <strain evidence="3">SB12</strain>
    </source>
</reference>
<comment type="caution">
    <text evidence="3">The sequence shown here is derived from an EMBL/GenBank/DDBJ whole genome shotgun (WGS) entry which is preliminary data.</text>
</comment>
<proteinExistence type="predicted"/>
<organism evidence="3 4">
    <name type="scientific">Leptonema illini</name>
    <dbReference type="NCBI Taxonomy" id="183"/>
    <lineage>
        <taxon>Bacteria</taxon>
        <taxon>Pseudomonadati</taxon>
        <taxon>Spirochaetota</taxon>
        <taxon>Spirochaetia</taxon>
        <taxon>Leptospirales</taxon>
        <taxon>Leptospiraceae</taxon>
        <taxon>Leptonema</taxon>
    </lineage>
</organism>
<dbReference type="InterPro" id="IPR050789">
    <property type="entry name" value="Diverse_Enzym_Activities"/>
</dbReference>
<name>A0A833M2E0_9LEPT</name>
<dbReference type="SUPFAM" id="SSF56601">
    <property type="entry name" value="beta-lactamase/transpeptidase-like"/>
    <property type="match status" value="1"/>
</dbReference>
<dbReference type="AlphaFoldDB" id="A0A833M2E0"/>
<dbReference type="InterPro" id="IPR001466">
    <property type="entry name" value="Beta-lactam-related"/>
</dbReference>
<evidence type="ECO:0000313" key="4">
    <source>
        <dbReference type="Proteomes" id="UP000460298"/>
    </source>
</evidence>